<comment type="caution">
    <text evidence="1">The sequence shown here is derived from an EMBL/GenBank/DDBJ whole genome shotgun (WGS) entry which is preliminary data.</text>
</comment>
<gene>
    <name evidence="1" type="ORF">RhiirC2_785270</name>
</gene>
<proteinExistence type="predicted"/>
<protein>
    <submittedName>
        <fullName evidence="1">Uncharacterized protein</fullName>
    </submittedName>
</protein>
<evidence type="ECO:0000313" key="1">
    <source>
        <dbReference type="EMBL" id="PKK66072.1"/>
    </source>
</evidence>
<sequence length="239" mass="26926">MTSKAFKAYHHILRRRQLFYLSQLYKAIQQSTVISDSNNRLLNNFITLPTIDFSFYELEPCLSSPSTTKNCIVTLDEFSSLIFGKQLLVQVSDDTCFIVHWVSLNCESLPGDLIKLAPCFCCAAHIPLLPSKKWNADLTLCTPIVSLHHSLTLPTFNEWIRCNTFKVTSPLTWADIEDSVRLYYSRLDFAPNFSPEKTIEAPVIPTTVESSAAAIFANSPLVPFADSCYIFSLMGLLLI</sequence>
<name>A0A2N1MWM7_9GLOM</name>
<evidence type="ECO:0000313" key="2">
    <source>
        <dbReference type="Proteomes" id="UP000233469"/>
    </source>
</evidence>
<dbReference type="Proteomes" id="UP000233469">
    <property type="component" value="Unassembled WGS sequence"/>
</dbReference>
<dbReference type="AlphaFoldDB" id="A0A2N1MWM7"/>
<dbReference type="EMBL" id="LLXL01001148">
    <property type="protein sequence ID" value="PKK66072.1"/>
    <property type="molecule type" value="Genomic_DNA"/>
</dbReference>
<reference evidence="1 2" key="2">
    <citation type="submission" date="2017-10" db="EMBL/GenBank/DDBJ databases">
        <title>Extensive intraspecific genome diversity in a model arbuscular mycorrhizal fungus.</title>
        <authorList>
            <person name="Chen E.C.H."/>
            <person name="Morin E."/>
            <person name="Baudet D."/>
            <person name="Noel J."/>
            <person name="Ndikumana S."/>
            <person name="Charron P."/>
            <person name="St-Onge C."/>
            <person name="Giorgi J."/>
            <person name="Grigoriev I.V."/>
            <person name="Roux C."/>
            <person name="Martin F.M."/>
            <person name="Corradi N."/>
        </authorList>
    </citation>
    <scope>NUCLEOTIDE SEQUENCE [LARGE SCALE GENOMIC DNA]</scope>
    <source>
        <strain evidence="1 2">C2</strain>
    </source>
</reference>
<organism evidence="1 2">
    <name type="scientific">Rhizophagus irregularis</name>
    <dbReference type="NCBI Taxonomy" id="588596"/>
    <lineage>
        <taxon>Eukaryota</taxon>
        <taxon>Fungi</taxon>
        <taxon>Fungi incertae sedis</taxon>
        <taxon>Mucoromycota</taxon>
        <taxon>Glomeromycotina</taxon>
        <taxon>Glomeromycetes</taxon>
        <taxon>Glomerales</taxon>
        <taxon>Glomeraceae</taxon>
        <taxon>Rhizophagus</taxon>
    </lineage>
</organism>
<accession>A0A2N1MWM7</accession>
<reference evidence="1 2" key="1">
    <citation type="submission" date="2016-04" db="EMBL/GenBank/DDBJ databases">
        <title>Genome analyses suggest a sexual origin of heterokaryosis in a supposedly ancient asexual fungus.</title>
        <authorList>
            <person name="Ropars J."/>
            <person name="Sedzielewska K."/>
            <person name="Noel J."/>
            <person name="Charron P."/>
            <person name="Farinelli L."/>
            <person name="Marton T."/>
            <person name="Kruger M."/>
            <person name="Pelin A."/>
            <person name="Brachmann A."/>
            <person name="Corradi N."/>
        </authorList>
    </citation>
    <scope>NUCLEOTIDE SEQUENCE [LARGE SCALE GENOMIC DNA]</scope>
    <source>
        <strain evidence="1 2">C2</strain>
    </source>
</reference>